<protein>
    <submittedName>
        <fullName evidence="2">Transmembrane protein 212</fullName>
    </submittedName>
</protein>
<organism evidence="2 3">
    <name type="scientific">Heterocephalus glaber</name>
    <name type="common">Naked mole rat</name>
    <dbReference type="NCBI Taxonomy" id="10181"/>
    <lineage>
        <taxon>Eukaryota</taxon>
        <taxon>Metazoa</taxon>
        <taxon>Chordata</taxon>
        <taxon>Craniata</taxon>
        <taxon>Vertebrata</taxon>
        <taxon>Euteleostomi</taxon>
        <taxon>Mammalia</taxon>
        <taxon>Eutheria</taxon>
        <taxon>Euarchontoglires</taxon>
        <taxon>Glires</taxon>
        <taxon>Rodentia</taxon>
        <taxon>Hystricomorpha</taxon>
        <taxon>Bathyergidae</taxon>
        <taxon>Heterocephalus</taxon>
    </lineage>
</organism>
<feature type="transmembrane region" description="Helical" evidence="1">
    <location>
        <begin position="53"/>
        <end position="72"/>
    </location>
</feature>
<proteinExistence type="predicted"/>
<reference evidence="2 3" key="1">
    <citation type="journal article" date="2011" name="Nature">
        <title>Genome sequencing reveals insights into physiology and longevity of the naked mole rat.</title>
        <authorList>
            <person name="Kim E.B."/>
            <person name="Fang X."/>
            <person name="Fushan A.A."/>
            <person name="Huang Z."/>
            <person name="Lobanov A.V."/>
            <person name="Han L."/>
            <person name="Marino S.M."/>
            <person name="Sun X."/>
            <person name="Turanov A.A."/>
            <person name="Yang P."/>
            <person name="Yim S.H."/>
            <person name="Zhao X."/>
            <person name="Kasaikina M.V."/>
            <person name="Stoletzki N."/>
            <person name="Peng C."/>
            <person name="Polak P."/>
            <person name="Xiong Z."/>
            <person name="Kiezun A."/>
            <person name="Zhu Y."/>
            <person name="Chen Y."/>
            <person name="Kryukov G.V."/>
            <person name="Zhang Q."/>
            <person name="Peshkin L."/>
            <person name="Yang L."/>
            <person name="Bronson R.T."/>
            <person name="Buffenstein R."/>
            <person name="Wang B."/>
            <person name="Han C."/>
            <person name="Li Q."/>
            <person name="Chen L."/>
            <person name="Zhao W."/>
            <person name="Sunyaev S.R."/>
            <person name="Park T.J."/>
            <person name="Zhang G."/>
            <person name="Wang J."/>
            <person name="Gladyshev V.N."/>
        </authorList>
    </citation>
    <scope>NUCLEOTIDE SEQUENCE [LARGE SCALE GENOMIC DNA]</scope>
</reference>
<feature type="transmembrane region" description="Helical" evidence="1">
    <location>
        <begin position="128"/>
        <end position="148"/>
    </location>
</feature>
<dbReference type="EMBL" id="JH171741">
    <property type="protein sequence ID" value="EHB12475.1"/>
    <property type="molecule type" value="Genomic_DNA"/>
</dbReference>
<dbReference type="AlphaFoldDB" id="G5BT74"/>
<keyword evidence="1" id="KW-1133">Transmembrane helix</keyword>
<sequence length="223" mass="24949">MKVLYQTSGQILTTLGSLSIFSGVIAFFPVFSYKLWFTGWSVWIACPIWNGTLWEACFTFVILSIMGCPLHFTVALESVLLGHYCFYSFSGVAGTNYLGYAVAFPFLYAKFPLVCVDPLHYEEYHLMLQATDLCLSFAVFCASLTVFIKFSARLILNGHINVSFNQREAGALPIAKSRMEGLMQKSLSLSLSLSLSVSLSLSLSPFHICHYMTDTLWVLNNCF</sequence>
<accession>G5BT74</accession>
<keyword evidence="1 2" id="KW-0812">Transmembrane</keyword>
<feature type="transmembrane region" description="Helical" evidence="1">
    <location>
        <begin position="84"/>
        <end position="108"/>
    </location>
</feature>
<evidence type="ECO:0000313" key="2">
    <source>
        <dbReference type="EMBL" id="EHB12475.1"/>
    </source>
</evidence>
<keyword evidence="1" id="KW-0472">Membrane</keyword>
<dbReference type="Proteomes" id="UP000006813">
    <property type="component" value="Unassembled WGS sequence"/>
</dbReference>
<dbReference type="InParanoid" id="G5BT74"/>
<dbReference type="STRING" id="10181.G5BT74"/>
<feature type="transmembrane region" description="Helical" evidence="1">
    <location>
        <begin position="12"/>
        <end position="33"/>
    </location>
</feature>
<feature type="transmembrane region" description="Helical" evidence="1">
    <location>
        <begin position="186"/>
        <end position="208"/>
    </location>
</feature>
<evidence type="ECO:0000313" key="3">
    <source>
        <dbReference type="Proteomes" id="UP000006813"/>
    </source>
</evidence>
<evidence type="ECO:0000256" key="1">
    <source>
        <dbReference type="SAM" id="Phobius"/>
    </source>
</evidence>
<name>G5BT74_HETGA</name>
<gene>
    <name evidence="2" type="ORF">GW7_13958</name>
</gene>